<dbReference type="InterPro" id="IPR020012">
    <property type="entry name" value="LysM_FimV"/>
</dbReference>
<keyword evidence="2" id="KW-0732">Signal</keyword>
<dbReference type="InterPro" id="IPR036779">
    <property type="entry name" value="LysM_dom_sf"/>
</dbReference>
<dbReference type="Gene3D" id="3.10.350.10">
    <property type="entry name" value="LysM domain"/>
    <property type="match status" value="1"/>
</dbReference>
<keyword evidence="5" id="KW-1185">Reference proteome</keyword>
<dbReference type="OrthoDB" id="5298707at2"/>
<evidence type="ECO:0000256" key="1">
    <source>
        <dbReference type="SAM" id="MobiDB-lite"/>
    </source>
</evidence>
<accession>A0A2R5FED3</accession>
<feature type="region of interest" description="Disordered" evidence="1">
    <location>
        <begin position="283"/>
        <end position="340"/>
    </location>
</feature>
<dbReference type="InterPro" id="IPR057840">
    <property type="entry name" value="FimV_N"/>
</dbReference>
<protein>
    <submittedName>
        <fullName evidence="4">Pilus assembly protein FimV</fullName>
    </submittedName>
</protein>
<dbReference type="AlphaFoldDB" id="A0A2R5FED3"/>
<dbReference type="CDD" id="cd00118">
    <property type="entry name" value="LysM"/>
    <property type="match status" value="1"/>
</dbReference>
<dbReference type="Pfam" id="PF25800">
    <property type="entry name" value="FimV_N"/>
    <property type="match status" value="1"/>
</dbReference>
<dbReference type="NCBIfam" id="TIGR03505">
    <property type="entry name" value="FimV_core"/>
    <property type="match status" value="1"/>
</dbReference>
<evidence type="ECO:0000259" key="3">
    <source>
        <dbReference type="Pfam" id="PF25800"/>
    </source>
</evidence>
<feature type="signal peptide" evidence="2">
    <location>
        <begin position="1"/>
        <end position="30"/>
    </location>
</feature>
<dbReference type="Proteomes" id="UP000245081">
    <property type="component" value="Unassembled WGS sequence"/>
</dbReference>
<evidence type="ECO:0000256" key="2">
    <source>
        <dbReference type="SAM" id="SignalP"/>
    </source>
</evidence>
<dbReference type="InterPro" id="IPR018392">
    <property type="entry name" value="LysM"/>
</dbReference>
<gene>
    <name evidence="4" type="primary">fimV</name>
    <name evidence="4" type="ORF">NMK_2716</name>
</gene>
<reference evidence="4 5" key="1">
    <citation type="journal article" date="2018" name="Environ. Microbiol.">
        <title>Isolation and genomic characterization of Novimethylophilus kurashikiensis gen. nov. sp. nov., a new lanthanide-dependent methylotrophic species of Methylophilaceae.</title>
        <authorList>
            <person name="Lv H."/>
            <person name="Sahin N."/>
            <person name="Tani A."/>
        </authorList>
    </citation>
    <scope>NUCLEOTIDE SEQUENCE [LARGE SCALE GENOMIC DNA]</scope>
    <source>
        <strain evidence="4 5">La2-4</strain>
    </source>
</reference>
<evidence type="ECO:0000313" key="4">
    <source>
        <dbReference type="EMBL" id="GBG15113.1"/>
    </source>
</evidence>
<organism evidence="4 5">
    <name type="scientific">Novimethylophilus kurashikiensis</name>
    <dbReference type="NCBI Taxonomy" id="1825523"/>
    <lineage>
        <taxon>Bacteria</taxon>
        <taxon>Pseudomonadati</taxon>
        <taxon>Pseudomonadota</taxon>
        <taxon>Betaproteobacteria</taxon>
        <taxon>Nitrosomonadales</taxon>
        <taxon>Methylophilaceae</taxon>
        <taxon>Novimethylophilus</taxon>
    </lineage>
</organism>
<feature type="domain" description="FimV N-terminal" evidence="3">
    <location>
        <begin position="31"/>
        <end position="137"/>
    </location>
</feature>
<evidence type="ECO:0000313" key="5">
    <source>
        <dbReference type="Proteomes" id="UP000245081"/>
    </source>
</evidence>
<dbReference type="EMBL" id="BDOQ01000013">
    <property type="protein sequence ID" value="GBG15113.1"/>
    <property type="molecule type" value="Genomic_DNA"/>
</dbReference>
<proteinExistence type="predicted"/>
<name>A0A2R5FED3_9PROT</name>
<sequence length="340" mass="36510">MYQGAKLNNFIGKRFFPAVMLALASLGAEAAGLGRLSVTSGLGEPLSADIEVFGDPNELNSLSARLASPEDYAAMGLERPVVLDAVRIGVDKRPDGSVVLHLNSIRPVEDPFMELVVQVEWQNGKLSREYNALLDPPGFGERTNVAKALPVVPDNKPGSAATPKAAVNKVTTPAASAAQDSVTTNDSAVSPQTYLTKRGDTLRQIAVKLKLEDASVEQMIVGLYRENTGAFVKGNLNRLKVGQTLTVPNAETLEGISQEDAVKEIKLQTANWSAYRARLSSMAARSTERRNPVTNTAKTKATAEDAQKQEGQSRYVLKVSPGDVEYSLGSKNSKNNTQKN</sequence>
<feature type="chain" id="PRO_5015352320" evidence="2">
    <location>
        <begin position="31"/>
        <end position="340"/>
    </location>
</feature>
<comment type="caution">
    <text evidence="4">The sequence shown here is derived from an EMBL/GenBank/DDBJ whole genome shotgun (WGS) entry which is preliminary data.</text>
</comment>
<feature type="compositionally biased region" description="Polar residues" evidence="1">
    <location>
        <begin position="329"/>
        <end position="340"/>
    </location>
</feature>